<dbReference type="AlphaFoldDB" id="A0AAV3QDA6"/>
<sequence>MPMPLGVTTKIEMNESGMSDLLMTFIVVFSINLGFGSGKAVVSGVDSCFVNIIGPLSQDLVAHRRATQVRQFWTNGTWDEGQLSLVVLQSQAKLADLDYLFISVAFHYSLENVLHGLAFTTCSSESLRHVFFDNNVADEVWGFFTNLASIKHVRFTSANRALMTRFLSAMVEGHICQVVPIVVLWGLWDARNSVKHNNVPFTFCFVRDRIVRKLTQIAQATMGQSKY</sequence>
<evidence type="ECO:0000313" key="1">
    <source>
        <dbReference type="EMBL" id="GAA0161117.1"/>
    </source>
</evidence>
<proteinExistence type="predicted"/>
<gene>
    <name evidence="1" type="ORF">LIER_17511</name>
</gene>
<organism evidence="1 2">
    <name type="scientific">Lithospermum erythrorhizon</name>
    <name type="common">Purple gromwell</name>
    <name type="synonym">Lithospermum officinale var. erythrorhizon</name>
    <dbReference type="NCBI Taxonomy" id="34254"/>
    <lineage>
        <taxon>Eukaryota</taxon>
        <taxon>Viridiplantae</taxon>
        <taxon>Streptophyta</taxon>
        <taxon>Embryophyta</taxon>
        <taxon>Tracheophyta</taxon>
        <taxon>Spermatophyta</taxon>
        <taxon>Magnoliopsida</taxon>
        <taxon>eudicotyledons</taxon>
        <taxon>Gunneridae</taxon>
        <taxon>Pentapetalae</taxon>
        <taxon>asterids</taxon>
        <taxon>lamiids</taxon>
        <taxon>Boraginales</taxon>
        <taxon>Boraginaceae</taxon>
        <taxon>Boraginoideae</taxon>
        <taxon>Lithospermeae</taxon>
        <taxon>Lithospermum</taxon>
    </lineage>
</organism>
<dbReference type="EMBL" id="BAABME010004083">
    <property type="protein sequence ID" value="GAA0161117.1"/>
    <property type="molecule type" value="Genomic_DNA"/>
</dbReference>
<keyword evidence="2" id="KW-1185">Reference proteome</keyword>
<name>A0AAV3QDA6_LITER</name>
<evidence type="ECO:0000313" key="2">
    <source>
        <dbReference type="Proteomes" id="UP001454036"/>
    </source>
</evidence>
<reference evidence="1 2" key="1">
    <citation type="submission" date="2024-01" db="EMBL/GenBank/DDBJ databases">
        <title>The complete chloroplast genome sequence of Lithospermum erythrorhizon: insights into the phylogenetic relationship among Boraginaceae species and the maternal lineages of purple gromwells.</title>
        <authorList>
            <person name="Okada T."/>
            <person name="Watanabe K."/>
        </authorList>
    </citation>
    <scope>NUCLEOTIDE SEQUENCE [LARGE SCALE GENOMIC DNA]</scope>
</reference>
<protein>
    <submittedName>
        <fullName evidence="1">Uncharacterized protein</fullName>
    </submittedName>
</protein>
<comment type="caution">
    <text evidence="1">The sequence shown here is derived from an EMBL/GenBank/DDBJ whole genome shotgun (WGS) entry which is preliminary data.</text>
</comment>
<dbReference type="Proteomes" id="UP001454036">
    <property type="component" value="Unassembled WGS sequence"/>
</dbReference>
<accession>A0AAV3QDA6</accession>